<gene>
    <name evidence="1" type="ORF">E3N88_37643</name>
</gene>
<name>A0A5N6LRN7_9ASTR</name>
<evidence type="ECO:0000313" key="2">
    <source>
        <dbReference type="Proteomes" id="UP000326396"/>
    </source>
</evidence>
<evidence type="ECO:0000313" key="1">
    <source>
        <dbReference type="EMBL" id="KAD2804266.1"/>
    </source>
</evidence>
<dbReference type="EMBL" id="SZYD01000018">
    <property type="protein sequence ID" value="KAD2804266.1"/>
    <property type="molecule type" value="Genomic_DNA"/>
</dbReference>
<dbReference type="Proteomes" id="UP000326396">
    <property type="component" value="Linkage Group LG8"/>
</dbReference>
<sequence>MTQDDTSVALHIAAVVGDVGAEMRPEVRLMVVGAAMVERWEPLAPVPHWVPIIPPRKGYDAGKIPPLDTARIWAMPASFKLSRLAQGSTAAGTSEGWLE</sequence>
<organism evidence="1 2">
    <name type="scientific">Mikania micrantha</name>
    <name type="common">bitter vine</name>
    <dbReference type="NCBI Taxonomy" id="192012"/>
    <lineage>
        <taxon>Eukaryota</taxon>
        <taxon>Viridiplantae</taxon>
        <taxon>Streptophyta</taxon>
        <taxon>Embryophyta</taxon>
        <taxon>Tracheophyta</taxon>
        <taxon>Spermatophyta</taxon>
        <taxon>Magnoliopsida</taxon>
        <taxon>eudicotyledons</taxon>
        <taxon>Gunneridae</taxon>
        <taxon>Pentapetalae</taxon>
        <taxon>asterids</taxon>
        <taxon>campanulids</taxon>
        <taxon>Asterales</taxon>
        <taxon>Asteraceae</taxon>
        <taxon>Asteroideae</taxon>
        <taxon>Heliantheae alliance</taxon>
        <taxon>Eupatorieae</taxon>
        <taxon>Mikania</taxon>
    </lineage>
</organism>
<dbReference type="AlphaFoldDB" id="A0A5N6LRN7"/>
<reference evidence="1 2" key="1">
    <citation type="submission" date="2019-05" db="EMBL/GenBank/DDBJ databases">
        <title>Mikania micrantha, genome provides insights into the molecular mechanism of rapid growth.</title>
        <authorList>
            <person name="Liu B."/>
        </authorList>
    </citation>
    <scope>NUCLEOTIDE SEQUENCE [LARGE SCALE GENOMIC DNA]</scope>
    <source>
        <strain evidence="1">NLD-2019</strain>
        <tissue evidence="1">Leaf</tissue>
    </source>
</reference>
<accession>A0A5N6LRN7</accession>
<keyword evidence="2" id="KW-1185">Reference proteome</keyword>
<protein>
    <submittedName>
        <fullName evidence="1">Uncharacterized protein</fullName>
    </submittedName>
</protein>
<proteinExistence type="predicted"/>
<comment type="caution">
    <text evidence="1">The sequence shown here is derived from an EMBL/GenBank/DDBJ whole genome shotgun (WGS) entry which is preliminary data.</text>
</comment>